<dbReference type="Gene3D" id="2.40.330.10">
    <property type="entry name" value="DNA-binding pseudobarrel domain"/>
    <property type="match status" value="1"/>
</dbReference>
<protein>
    <submittedName>
        <fullName evidence="9">AP2/ERF and B3 domain-containing protein Os01g0693400</fullName>
    </submittedName>
</protein>
<dbReference type="PROSITE" id="PS50863">
    <property type="entry name" value="B3"/>
    <property type="match status" value="1"/>
</dbReference>
<feature type="domain" description="TF-B3" evidence="7">
    <location>
        <begin position="222"/>
        <end position="329"/>
    </location>
</feature>
<reference evidence="9" key="1">
    <citation type="submission" date="2015-07" db="EMBL/GenBank/DDBJ databases">
        <title>Transcriptome Assembly of Anthurium amnicola.</title>
        <authorList>
            <person name="Suzuki J."/>
        </authorList>
    </citation>
    <scope>NUCLEOTIDE SEQUENCE</scope>
</reference>
<keyword evidence="3" id="KW-0238">DNA-binding</keyword>
<dbReference type="InterPro" id="IPR036955">
    <property type="entry name" value="AP2/ERF_dom_sf"/>
</dbReference>
<dbReference type="EMBL" id="GDJX01000419">
    <property type="protein sequence ID" value="JAT67517.1"/>
    <property type="molecule type" value="Transcribed_RNA"/>
</dbReference>
<evidence type="ECO:0000313" key="9">
    <source>
        <dbReference type="EMBL" id="JAT67517.1"/>
    </source>
</evidence>
<dbReference type="InterPro" id="IPR016177">
    <property type="entry name" value="DNA-bd_dom_sf"/>
</dbReference>
<dbReference type="PANTHER" id="PTHR31140">
    <property type="entry name" value="B3 DOMAIN-CONTAINING TRANSCRIPTION FACTOR ABI3"/>
    <property type="match status" value="1"/>
</dbReference>
<dbReference type="AlphaFoldDB" id="A0A1D1ZL05"/>
<feature type="domain" description="AP2/ERF" evidence="8">
    <location>
        <begin position="90"/>
        <end position="145"/>
    </location>
</feature>
<organism evidence="9">
    <name type="scientific">Anthurium amnicola</name>
    <dbReference type="NCBI Taxonomy" id="1678845"/>
    <lineage>
        <taxon>Eukaryota</taxon>
        <taxon>Viridiplantae</taxon>
        <taxon>Streptophyta</taxon>
        <taxon>Embryophyta</taxon>
        <taxon>Tracheophyta</taxon>
        <taxon>Spermatophyta</taxon>
        <taxon>Magnoliopsida</taxon>
        <taxon>Liliopsida</taxon>
        <taxon>Araceae</taxon>
        <taxon>Pothoideae</taxon>
        <taxon>Potheae</taxon>
        <taxon>Anthurium</taxon>
    </lineage>
</organism>
<gene>
    <name evidence="9" type="primary">Os01g0693400_1</name>
    <name evidence="9" type="ORF">g.117815</name>
</gene>
<proteinExistence type="predicted"/>
<dbReference type="SMART" id="SM00380">
    <property type="entry name" value="AP2"/>
    <property type="match status" value="1"/>
</dbReference>
<feature type="region of interest" description="Disordered" evidence="6">
    <location>
        <begin position="1"/>
        <end position="40"/>
    </location>
</feature>
<dbReference type="InterPro" id="IPR044800">
    <property type="entry name" value="LEC2-like"/>
</dbReference>
<dbReference type="SMART" id="SM01019">
    <property type="entry name" value="B3"/>
    <property type="match status" value="1"/>
</dbReference>
<dbReference type="InterPro" id="IPR015300">
    <property type="entry name" value="DNA-bd_pseudobarrel_sf"/>
</dbReference>
<comment type="subcellular location">
    <subcellularLocation>
        <location evidence="1">Nucleus</location>
    </subcellularLocation>
</comment>
<feature type="non-terminal residue" evidence="9">
    <location>
        <position position="1"/>
    </location>
</feature>
<dbReference type="InterPro" id="IPR003340">
    <property type="entry name" value="B3_DNA-bd"/>
</dbReference>
<dbReference type="CDD" id="cd10017">
    <property type="entry name" value="B3_DNA"/>
    <property type="match status" value="1"/>
</dbReference>
<name>A0A1D1ZL05_9ARAE</name>
<evidence type="ECO:0000256" key="1">
    <source>
        <dbReference type="ARBA" id="ARBA00004123"/>
    </source>
</evidence>
<dbReference type="Gene3D" id="3.30.730.10">
    <property type="entry name" value="AP2/ERF domain"/>
    <property type="match status" value="1"/>
</dbReference>
<evidence type="ECO:0000256" key="2">
    <source>
        <dbReference type="ARBA" id="ARBA00023015"/>
    </source>
</evidence>
<evidence type="ECO:0000259" key="7">
    <source>
        <dbReference type="PROSITE" id="PS50863"/>
    </source>
</evidence>
<dbReference type="InterPro" id="IPR001471">
    <property type="entry name" value="AP2/ERF_dom"/>
</dbReference>
<dbReference type="PROSITE" id="PS51032">
    <property type="entry name" value="AP2_ERF"/>
    <property type="match status" value="1"/>
</dbReference>
<evidence type="ECO:0000256" key="4">
    <source>
        <dbReference type="ARBA" id="ARBA00023163"/>
    </source>
</evidence>
<keyword evidence="5" id="KW-0539">Nucleus</keyword>
<evidence type="ECO:0000256" key="6">
    <source>
        <dbReference type="SAM" id="MobiDB-lite"/>
    </source>
</evidence>
<accession>A0A1D1ZL05</accession>
<keyword evidence="2" id="KW-0805">Transcription regulation</keyword>
<feature type="region of interest" description="Disordered" evidence="6">
    <location>
        <begin position="480"/>
        <end position="508"/>
    </location>
</feature>
<evidence type="ECO:0000259" key="8">
    <source>
        <dbReference type="PROSITE" id="PS51032"/>
    </source>
</evidence>
<dbReference type="SUPFAM" id="SSF101936">
    <property type="entry name" value="DNA-binding pseudobarrel domain"/>
    <property type="match status" value="1"/>
</dbReference>
<dbReference type="GO" id="GO:0005634">
    <property type="term" value="C:nucleus"/>
    <property type="evidence" value="ECO:0007669"/>
    <property type="project" value="UniProtKB-SubCell"/>
</dbReference>
<dbReference type="GO" id="GO:0003677">
    <property type="term" value="F:DNA binding"/>
    <property type="evidence" value="ECO:0007669"/>
    <property type="project" value="UniProtKB-KW"/>
</dbReference>
<dbReference type="PANTHER" id="PTHR31140:SF1">
    <property type="entry name" value="AP2_ERF AND B3 DOMAIN-CONTAINING TRANSCRIPTION REPRESSOR RAV2"/>
    <property type="match status" value="1"/>
</dbReference>
<dbReference type="SUPFAM" id="SSF54171">
    <property type="entry name" value="DNA-binding domain"/>
    <property type="match status" value="1"/>
</dbReference>
<sequence>RERERESKASMDNSCIEEVTSESEKVVAASPPSILSAARPPPLSARITTALSTSSCAEKLQRLGSGASVVLDPEVCTEAESAGRKLPSSQYKGVVPQPNGRWGAQIYEKHQRVWLGTFNDEAEAARSYDVAAQRFRGRDAVTNFHPLSDAHHDGAAELLFLSSHSKAEIVDMLRKHTYHDELQQSRRALRPSAISAASSSCSPAGSMHRHPCVGSERREQLFDKAVTPSDVGKLNRLVIPKQHAEKHFPLQLGGAAGCSKGVLLNLEDPGGKVWRFRYSYWNSSQSYVMTKGWSRFVKEKRLDAGDTVSFGRGVGDQAARDRLFIDCKRRPDSLLRLPAQYTRPFYHHDCHNPTSSPMLSFARSSLVPWGGHLSQLPPAIPALYDHHHHHRYNAAHSPNPYFCQVRSAASTTQPPRVAVQLGAAPAAPLVFESVPVVPSSATPKRVRLFGVNLDCSPSSESDPEDVGAAAYENSRLLALPPPQLSLGTSEMVESPMKGKQPMSLDLEM</sequence>
<keyword evidence="4" id="KW-0804">Transcription</keyword>
<evidence type="ECO:0000256" key="3">
    <source>
        <dbReference type="ARBA" id="ARBA00023125"/>
    </source>
</evidence>
<dbReference type="FunFam" id="3.30.730.10:FF:000008">
    <property type="entry name" value="AP2 domain-containing protein RAP2.8"/>
    <property type="match status" value="1"/>
</dbReference>
<dbReference type="Pfam" id="PF02362">
    <property type="entry name" value="B3"/>
    <property type="match status" value="1"/>
</dbReference>
<evidence type="ECO:0000256" key="5">
    <source>
        <dbReference type="ARBA" id="ARBA00023242"/>
    </source>
</evidence>
<dbReference type="CDD" id="cd00018">
    <property type="entry name" value="AP2"/>
    <property type="match status" value="1"/>
</dbReference>
<dbReference type="GO" id="GO:0003700">
    <property type="term" value="F:DNA-binding transcription factor activity"/>
    <property type="evidence" value="ECO:0007669"/>
    <property type="project" value="InterPro"/>
</dbReference>